<proteinExistence type="predicted"/>
<organism evidence="1 2">
    <name type="scientific">Rhododendron simsii</name>
    <name type="common">Sims's rhododendron</name>
    <dbReference type="NCBI Taxonomy" id="118357"/>
    <lineage>
        <taxon>Eukaryota</taxon>
        <taxon>Viridiplantae</taxon>
        <taxon>Streptophyta</taxon>
        <taxon>Embryophyta</taxon>
        <taxon>Tracheophyta</taxon>
        <taxon>Spermatophyta</taxon>
        <taxon>Magnoliopsida</taxon>
        <taxon>eudicotyledons</taxon>
        <taxon>Gunneridae</taxon>
        <taxon>Pentapetalae</taxon>
        <taxon>asterids</taxon>
        <taxon>Ericales</taxon>
        <taxon>Ericaceae</taxon>
        <taxon>Ericoideae</taxon>
        <taxon>Rhodoreae</taxon>
        <taxon>Rhododendron</taxon>
    </lineage>
</organism>
<dbReference type="AlphaFoldDB" id="A0A834HBP8"/>
<dbReference type="EMBL" id="WJXA01000002">
    <property type="protein sequence ID" value="KAF7150198.1"/>
    <property type="molecule type" value="Genomic_DNA"/>
</dbReference>
<dbReference type="Proteomes" id="UP000626092">
    <property type="component" value="Unassembled WGS sequence"/>
</dbReference>
<evidence type="ECO:0000313" key="1">
    <source>
        <dbReference type="EMBL" id="KAF7150198.1"/>
    </source>
</evidence>
<keyword evidence="2" id="KW-1185">Reference proteome</keyword>
<comment type="caution">
    <text evidence="1">The sequence shown here is derived from an EMBL/GenBank/DDBJ whole genome shotgun (WGS) entry which is preliminary data.</text>
</comment>
<sequence length="80" mass="8977">MSERSKRVVLRECSLPLLSQAARATPSNASPTALEPHPNIGPIASWMERLGCFEADMAKAFDRIEWTYLEAVLHKFGFND</sequence>
<reference evidence="1" key="1">
    <citation type="submission" date="2019-11" db="EMBL/GenBank/DDBJ databases">
        <authorList>
            <person name="Liu Y."/>
            <person name="Hou J."/>
            <person name="Li T.-Q."/>
            <person name="Guan C.-H."/>
            <person name="Wu X."/>
            <person name="Wu H.-Z."/>
            <person name="Ling F."/>
            <person name="Zhang R."/>
            <person name="Shi X.-G."/>
            <person name="Ren J.-P."/>
            <person name="Chen E.-F."/>
            <person name="Sun J.-M."/>
        </authorList>
    </citation>
    <scope>NUCLEOTIDE SEQUENCE</scope>
    <source>
        <strain evidence="1">Adult_tree_wgs_1</strain>
        <tissue evidence="1">Leaves</tissue>
    </source>
</reference>
<gene>
    <name evidence="1" type="ORF">RHSIM_Rhsim02G0103700</name>
</gene>
<accession>A0A834HBP8</accession>
<protein>
    <recommendedName>
        <fullName evidence="3">Reverse transcriptase domain-containing protein</fullName>
    </recommendedName>
</protein>
<evidence type="ECO:0000313" key="2">
    <source>
        <dbReference type="Proteomes" id="UP000626092"/>
    </source>
</evidence>
<name>A0A834HBP8_RHOSS</name>
<evidence type="ECO:0008006" key="3">
    <source>
        <dbReference type="Google" id="ProtNLM"/>
    </source>
</evidence>